<dbReference type="KEGG" id="cmav:ABHF33_14180"/>
<evidence type="ECO:0000256" key="1">
    <source>
        <dbReference type="SAM" id="MobiDB-lite"/>
    </source>
</evidence>
<accession>A0AAU7F8E9</accession>
<feature type="compositionally biased region" description="Polar residues" evidence="1">
    <location>
        <begin position="8"/>
        <end position="19"/>
    </location>
</feature>
<gene>
    <name evidence="2" type="ORF">ABHF33_14180</name>
</gene>
<feature type="region of interest" description="Disordered" evidence="1">
    <location>
        <begin position="1"/>
        <end position="24"/>
    </location>
</feature>
<reference evidence="2" key="1">
    <citation type="submission" date="2024-05" db="EMBL/GenBank/DDBJ databases">
        <authorList>
            <person name="Yang L."/>
            <person name="Pan L."/>
        </authorList>
    </citation>
    <scope>NUCLEOTIDE SEQUENCE</scope>
    <source>
        <strain evidence="2">FCG-7</strain>
    </source>
</reference>
<organism evidence="2">
    <name type="scientific">Chitinibacter mangrovi</name>
    <dbReference type="NCBI Taxonomy" id="3153927"/>
    <lineage>
        <taxon>Bacteria</taxon>
        <taxon>Pseudomonadati</taxon>
        <taxon>Pseudomonadota</taxon>
        <taxon>Betaproteobacteria</taxon>
        <taxon>Neisseriales</taxon>
        <taxon>Chitinibacteraceae</taxon>
        <taxon>Chitinibacter</taxon>
    </lineage>
</organism>
<evidence type="ECO:0000313" key="2">
    <source>
        <dbReference type="EMBL" id="XBM00187.1"/>
    </source>
</evidence>
<sequence length="79" mass="8160">MIAGSSDPGKNTLSTTALTTRDLDNHANYSASSLGLGSSLGVKDPNASENTALLKVENGLKASMSVAPMQMAIQFFGEK</sequence>
<proteinExistence type="predicted"/>
<name>A0AAU7F8E9_9NEIS</name>
<dbReference type="RefSeq" id="WP_348944552.1">
    <property type="nucleotide sequence ID" value="NZ_CP157355.1"/>
</dbReference>
<protein>
    <submittedName>
        <fullName evidence="2">Uncharacterized protein</fullName>
    </submittedName>
</protein>
<dbReference type="AlphaFoldDB" id="A0AAU7F8E9"/>
<dbReference type="EMBL" id="CP157355">
    <property type="protein sequence ID" value="XBM00187.1"/>
    <property type="molecule type" value="Genomic_DNA"/>
</dbReference>